<keyword evidence="3" id="KW-1185">Reference proteome</keyword>
<reference evidence="2 3" key="2">
    <citation type="submission" date="2024-07" db="EMBL/GenBank/DDBJ databases">
        <authorList>
            <person name="Akdeniz Z."/>
        </authorList>
    </citation>
    <scope>NUCLEOTIDE SEQUENCE [LARGE SCALE GENOMIC DNA]</scope>
</reference>
<dbReference type="EMBL" id="CAXDID020000296">
    <property type="protein sequence ID" value="CAL6072640.1"/>
    <property type="molecule type" value="Genomic_DNA"/>
</dbReference>
<evidence type="ECO:0000313" key="3">
    <source>
        <dbReference type="Proteomes" id="UP001642409"/>
    </source>
</evidence>
<evidence type="ECO:0000313" key="1">
    <source>
        <dbReference type="EMBL" id="CAI9972899.1"/>
    </source>
</evidence>
<organism evidence="1">
    <name type="scientific">Hexamita inflata</name>
    <dbReference type="NCBI Taxonomy" id="28002"/>
    <lineage>
        <taxon>Eukaryota</taxon>
        <taxon>Metamonada</taxon>
        <taxon>Diplomonadida</taxon>
        <taxon>Hexamitidae</taxon>
        <taxon>Hexamitinae</taxon>
        <taxon>Hexamita</taxon>
    </lineage>
</organism>
<accession>A0AA86R737</accession>
<comment type="caution">
    <text evidence="1">The sequence shown here is derived from an EMBL/GenBank/DDBJ whole genome shotgun (WGS) entry which is preliminary data.</text>
</comment>
<protein>
    <submittedName>
        <fullName evidence="1">Uncharacterized protein</fullName>
    </submittedName>
</protein>
<sequence length="364" mass="42358">MSQDQNVKLYGLERKDLMNKLFEHYIDENDHETYTRCKLCQDYTQKDKDPNFVQLLGHLTSKKWSHQFSVEKICKLVNKAVVPIKIISNEDDRKLTDAIMQIVKEGLPFSHVISDEYRRLTNTWYTRQDIAQEINNRAEKIALNQFNIYPVVPNDANFMTRVQALLIWDGFMCTQHRHAYFFAVKIADYIHFVGLRYTEDTQHALWLATQVKDIIDTIEATKRVRVCAHVSDSANVCLAMHKLLTGQVPETYQQHDKQELLQAKLSHPIAHIHCACHAMSLAIHDYSIVYNLKEKVQKACKQNGFKFTFCQTRWFSLDENLKDLVSADIHGFNGHYAVVDIVSIALRQMEKKNINLNSQVQQIT</sequence>
<dbReference type="Proteomes" id="UP001642409">
    <property type="component" value="Unassembled WGS sequence"/>
</dbReference>
<reference evidence="1" key="1">
    <citation type="submission" date="2023-06" db="EMBL/GenBank/DDBJ databases">
        <authorList>
            <person name="Kurt Z."/>
        </authorList>
    </citation>
    <scope>NUCLEOTIDE SEQUENCE</scope>
</reference>
<evidence type="ECO:0000313" key="2">
    <source>
        <dbReference type="EMBL" id="CAL6072640.1"/>
    </source>
</evidence>
<dbReference type="EMBL" id="CATOUU010001116">
    <property type="protein sequence ID" value="CAI9972899.1"/>
    <property type="molecule type" value="Genomic_DNA"/>
</dbReference>
<dbReference type="AlphaFoldDB" id="A0AA86R737"/>
<proteinExistence type="predicted"/>
<gene>
    <name evidence="2" type="ORF">HINF_LOCUS55722</name>
    <name evidence="1" type="ORF">HINF_LOCUS60544</name>
</gene>
<name>A0AA86R737_9EUKA</name>